<feature type="signal peptide" evidence="1">
    <location>
        <begin position="1"/>
        <end position="16"/>
    </location>
</feature>
<feature type="chain" id="PRO_5013174917" evidence="1">
    <location>
        <begin position="17"/>
        <end position="211"/>
    </location>
</feature>
<evidence type="ECO:0000313" key="3">
    <source>
        <dbReference type="Proteomes" id="UP000076420"/>
    </source>
</evidence>
<dbReference type="VEuPathDB" id="VectorBase:BGLAX_026835"/>
<evidence type="ECO:0000256" key="1">
    <source>
        <dbReference type="SAM" id="SignalP"/>
    </source>
</evidence>
<sequence length="211" mass="22857">MKLLFPLLALVASSSAFIWKDEMVKPLRSLCIPLFGVAQVCADPNVSVGKREEDLNLAEIVADIGKVVHVIDGFVGGATAKREEQDLCEHIGCVIYCTQNDSIINHCKRDEALKLAEILTGIGKVIAGFVREAVTKREEQDLCTTAGCIKACDDGRFYNICKRDEQLNLADVVANIGKVIHVIDGFVSGAAAKREEQNLCIPINGVPFCGP</sequence>
<dbReference type="EnsemblMetazoa" id="BGLB033856-RA">
    <property type="protein sequence ID" value="BGLB033856-PA"/>
    <property type="gene ID" value="BGLB033856"/>
</dbReference>
<dbReference type="VEuPathDB" id="VectorBase:BGLB033856"/>
<organism evidence="2 3">
    <name type="scientific">Biomphalaria glabrata</name>
    <name type="common">Bloodfluke planorb</name>
    <name type="synonym">Freshwater snail</name>
    <dbReference type="NCBI Taxonomy" id="6526"/>
    <lineage>
        <taxon>Eukaryota</taxon>
        <taxon>Metazoa</taxon>
        <taxon>Spiralia</taxon>
        <taxon>Lophotrochozoa</taxon>
        <taxon>Mollusca</taxon>
        <taxon>Gastropoda</taxon>
        <taxon>Heterobranchia</taxon>
        <taxon>Euthyneura</taxon>
        <taxon>Panpulmonata</taxon>
        <taxon>Hygrophila</taxon>
        <taxon>Lymnaeoidea</taxon>
        <taxon>Planorbidae</taxon>
        <taxon>Biomphalaria</taxon>
    </lineage>
</organism>
<accession>A0A2C9LQN3</accession>
<proteinExistence type="predicted"/>
<dbReference type="Proteomes" id="UP000076420">
    <property type="component" value="Unassembled WGS sequence"/>
</dbReference>
<gene>
    <name evidence="2" type="primary">106050627</name>
</gene>
<name>A0A2C9LQN3_BIOGL</name>
<reference evidence="2" key="1">
    <citation type="submission" date="2020-05" db="UniProtKB">
        <authorList>
            <consortium name="EnsemblMetazoa"/>
        </authorList>
    </citation>
    <scope>IDENTIFICATION</scope>
    <source>
        <strain evidence="2">BB02</strain>
    </source>
</reference>
<keyword evidence="1" id="KW-0732">Signal</keyword>
<evidence type="ECO:0000313" key="2">
    <source>
        <dbReference type="EnsemblMetazoa" id="BGLB033856-PA"/>
    </source>
</evidence>
<protein>
    <submittedName>
        <fullName evidence="2">Uncharacterized protein</fullName>
    </submittedName>
</protein>
<dbReference type="AlphaFoldDB" id="A0A2C9LQN3"/>
<dbReference type="KEGG" id="bgt:106050627"/>